<evidence type="ECO:0000313" key="3">
    <source>
        <dbReference type="EMBL" id="WTW66106.1"/>
    </source>
</evidence>
<reference evidence="3" key="1">
    <citation type="submission" date="2022-10" db="EMBL/GenBank/DDBJ databases">
        <title>The complete genomes of actinobacterial strains from the NBC collection.</title>
        <authorList>
            <person name="Joergensen T.S."/>
            <person name="Alvarez Arevalo M."/>
            <person name="Sterndorff E.B."/>
            <person name="Faurdal D."/>
            <person name="Vuksanovic O."/>
            <person name="Mourched A.-S."/>
            <person name="Charusanti P."/>
            <person name="Shaw S."/>
            <person name="Blin K."/>
            <person name="Weber T."/>
        </authorList>
    </citation>
    <scope>NUCLEOTIDE SEQUENCE</scope>
    <source>
        <strain evidence="3">NBC_00003</strain>
    </source>
</reference>
<dbReference type="GO" id="GO:0008483">
    <property type="term" value="F:transaminase activity"/>
    <property type="evidence" value="ECO:0007669"/>
    <property type="project" value="UniProtKB-KW"/>
</dbReference>
<protein>
    <submittedName>
        <fullName evidence="3">Pyridoxal phosphate-dependent aminotransferase</fullName>
    </submittedName>
</protein>
<dbReference type="PRINTS" id="PR00753">
    <property type="entry name" value="ACCSYNTHASE"/>
</dbReference>
<dbReference type="AlphaFoldDB" id="A0AAU2VGN2"/>
<gene>
    <name evidence="3" type="ORF">OG549_38795</name>
</gene>
<dbReference type="PANTHER" id="PTHR43795">
    <property type="entry name" value="BIFUNCTIONAL ASPARTATE AMINOTRANSFERASE AND GLUTAMATE/ASPARTATE-PREPHENATE AMINOTRANSFERASE-RELATED"/>
    <property type="match status" value="1"/>
</dbReference>
<dbReference type="InterPro" id="IPR004839">
    <property type="entry name" value="Aminotransferase_I/II_large"/>
</dbReference>
<dbReference type="EMBL" id="CP108318">
    <property type="protein sequence ID" value="WTW66106.1"/>
    <property type="molecule type" value="Genomic_DNA"/>
</dbReference>
<dbReference type="GO" id="GO:0006520">
    <property type="term" value="P:amino acid metabolic process"/>
    <property type="evidence" value="ECO:0007669"/>
    <property type="project" value="TreeGrafter"/>
</dbReference>
<evidence type="ECO:0000256" key="1">
    <source>
        <dbReference type="ARBA" id="ARBA00022898"/>
    </source>
</evidence>
<dbReference type="Gene3D" id="3.40.640.10">
    <property type="entry name" value="Type I PLP-dependent aspartate aminotransferase-like (Major domain)"/>
    <property type="match status" value="1"/>
</dbReference>
<keyword evidence="3" id="KW-0032">Aminotransferase</keyword>
<feature type="domain" description="Aminotransferase class I/classII large" evidence="2">
    <location>
        <begin position="75"/>
        <end position="476"/>
    </location>
</feature>
<dbReference type="PANTHER" id="PTHR43795:SF39">
    <property type="entry name" value="AMINOTRANSFERASE CLASS I_CLASSII DOMAIN-CONTAINING PROTEIN"/>
    <property type="match status" value="1"/>
</dbReference>
<sequence length="495" mass="55271">MAANAKGTTTGQQDPGERTPEEITALLAGAADPEQRLAVHQELYPDVVNLATAENVLVYPSLRDNVFERLGVLEQKDVKYAPSYGSSEIREGIADMLRPMFSADLRSEDVFGTSGVSAALECLAFALKEGGILESGDRVLLPAPYWQGFNWCFEQRPELITVPVHLREKGPENFDLTLADLRHAYRTQPEPPKLLVLTHPNNPLGDNYSKDLLESIYRWVLTETGMHIVSDEMYAHSQLTGAGPEFVSALALDAYRDHPEARDRVHVVWGFAKDFGLSGLKAGVVISKSPVVHVAMQGIKDKQNSYAWFSPFDSLKHRVIGAMLKTVVDGKSYPLELMRQYRGWLTTAFEDTRRALTDGHIPYRYREGQNAAQFFWLDLRAYLPPAGTAVIPPEIGPHFPQLDRVPEPFAAEAEKNEKKGTVALPILFPGISSEEEWLRWYIATYAQVQLLPGQLLSCAEAGYFRLCYTAVDTSEVIASVRRVADLLAPWRNGRR</sequence>
<dbReference type="InterPro" id="IPR015424">
    <property type="entry name" value="PyrdxlP-dep_Trfase"/>
</dbReference>
<dbReference type="InterPro" id="IPR015422">
    <property type="entry name" value="PyrdxlP-dep_Trfase_small"/>
</dbReference>
<accession>A0AAU2VGN2</accession>
<proteinExistence type="predicted"/>
<keyword evidence="3" id="KW-0808">Transferase</keyword>
<name>A0AAU2VGN2_9ACTN</name>
<dbReference type="Gene3D" id="3.90.1150.10">
    <property type="entry name" value="Aspartate Aminotransferase, domain 1"/>
    <property type="match status" value="1"/>
</dbReference>
<dbReference type="CDD" id="cd00609">
    <property type="entry name" value="AAT_like"/>
    <property type="match status" value="1"/>
</dbReference>
<dbReference type="InterPro" id="IPR015421">
    <property type="entry name" value="PyrdxlP-dep_Trfase_major"/>
</dbReference>
<dbReference type="GO" id="GO:0030170">
    <property type="term" value="F:pyridoxal phosphate binding"/>
    <property type="evidence" value="ECO:0007669"/>
    <property type="project" value="InterPro"/>
</dbReference>
<organism evidence="3">
    <name type="scientific">Streptomyces sp. NBC_00003</name>
    <dbReference type="NCBI Taxonomy" id="2903608"/>
    <lineage>
        <taxon>Bacteria</taxon>
        <taxon>Bacillati</taxon>
        <taxon>Actinomycetota</taxon>
        <taxon>Actinomycetes</taxon>
        <taxon>Kitasatosporales</taxon>
        <taxon>Streptomycetaceae</taxon>
        <taxon>Streptomyces</taxon>
    </lineage>
</organism>
<dbReference type="Pfam" id="PF00155">
    <property type="entry name" value="Aminotran_1_2"/>
    <property type="match status" value="1"/>
</dbReference>
<dbReference type="SUPFAM" id="SSF53383">
    <property type="entry name" value="PLP-dependent transferases"/>
    <property type="match status" value="1"/>
</dbReference>
<evidence type="ECO:0000259" key="2">
    <source>
        <dbReference type="Pfam" id="PF00155"/>
    </source>
</evidence>
<keyword evidence="1" id="KW-0663">Pyridoxal phosphate</keyword>
<dbReference type="InterPro" id="IPR050478">
    <property type="entry name" value="Ethylene_sulfur-biosynth"/>
</dbReference>